<gene>
    <name evidence="4" type="ORF">LSTR_LSTR009447</name>
</gene>
<dbReference type="InterPro" id="IPR013087">
    <property type="entry name" value="Znf_C2H2_type"/>
</dbReference>
<feature type="compositionally biased region" description="Acidic residues" evidence="2">
    <location>
        <begin position="313"/>
        <end position="326"/>
    </location>
</feature>
<comment type="caution">
    <text evidence="4">The sequence shown here is derived from an EMBL/GenBank/DDBJ whole genome shotgun (WGS) entry which is preliminary data.</text>
</comment>
<organism evidence="4 5">
    <name type="scientific">Laodelphax striatellus</name>
    <name type="common">Small brown planthopper</name>
    <name type="synonym">Delphax striatella</name>
    <dbReference type="NCBI Taxonomy" id="195883"/>
    <lineage>
        <taxon>Eukaryota</taxon>
        <taxon>Metazoa</taxon>
        <taxon>Ecdysozoa</taxon>
        <taxon>Arthropoda</taxon>
        <taxon>Hexapoda</taxon>
        <taxon>Insecta</taxon>
        <taxon>Pterygota</taxon>
        <taxon>Neoptera</taxon>
        <taxon>Paraneoptera</taxon>
        <taxon>Hemiptera</taxon>
        <taxon>Auchenorrhyncha</taxon>
        <taxon>Fulgoroidea</taxon>
        <taxon>Delphacidae</taxon>
        <taxon>Criomorphinae</taxon>
        <taxon>Laodelphax</taxon>
    </lineage>
</organism>
<dbReference type="PANTHER" id="PTHR33936:SF24">
    <property type="entry name" value="C2H2-TYPE DOMAIN-CONTAINING PROTEIN"/>
    <property type="match status" value="1"/>
</dbReference>
<feature type="domain" description="C2H2-type" evidence="3">
    <location>
        <begin position="149"/>
        <end position="177"/>
    </location>
</feature>
<reference evidence="4 5" key="1">
    <citation type="journal article" date="2017" name="Gigascience">
        <title>Genome sequence of the small brown planthopper, Laodelphax striatellus.</title>
        <authorList>
            <person name="Zhu J."/>
            <person name="Jiang F."/>
            <person name="Wang X."/>
            <person name="Yang P."/>
            <person name="Bao Y."/>
            <person name="Zhao W."/>
            <person name="Wang W."/>
            <person name="Lu H."/>
            <person name="Wang Q."/>
            <person name="Cui N."/>
            <person name="Li J."/>
            <person name="Chen X."/>
            <person name="Luo L."/>
            <person name="Yu J."/>
            <person name="Kang L."/>
            <person name="Cui F."/>
        </authorList>
    </citation>
    <scope>NUCLEOTIDE SEQUENCE [LARGE SCALE GENOMIC DNA]</scope>
    <source>
        <strain evidence="4">Lst14</strain>
    </source>
</reference>
<dbReference type="Proteomes" id="UP000291343">
    <property type="component" value="Unassembled WGS sequence"/>
</dbReference>
<keyword evidence="1" id="KW-0862">Zinc</keyword>
<dbReference type="SMART" id="SM00355">
    <property type="entry name" value="ZnF_C2H2"/>
    <property type="match status" value="5"/>
</dbReference>
<dbReference type="OrthoDB" id="10039931at2759"/>
<dbReference type="InParanoid" id="A0A482X4P2"/>
<dbReference type="PANTHER" id="PTHR33936">
    <property type="entry name" value="PROTEIN CBG17840"/>
    <property type="match status" value="1"/>
</dbReference>
<name>A0A482X4P2_LAOST</name>
<dbReference type="GO" id="GO:0008270">
    <property type="term" value="F:zinc ion binding"/>
    <property type="evidence" value="ECO:0007669"/>
    <property type="project" value="UniProtKB-KW"/>
</dbReference>
<feature type="region of interest" description="Disordered" evidence="2">
    <location>
        <begin position="301"/>
        <end position="326"/>
    </location>
</feature>
<dbReference type="InterPro" id="IPR036236">
    <property type="entry name" value="Znf_C2H2_sf"/>
</dbReference>
<feature type="compositionally biased region" description="Polar residues" evidence="2">
    <location>
        <begin position="10"/>
        <end position="26"/>
    </location>
</feature>
<proteinExistence type="predicted"/>
<dbReference type="Pfam" id="PF00096">
    <property type="entry name" value="zf-C2H2"/>
    <property type="match status" value="1"/>
</dbReference>
<accession>A0A482X4P2</accession>
<evidence type="ECO:0000313" key="4">
    <source>
        <dbReference type="EMBL" id="RZF40652.1"/>
    </source>
</evidence>
<feature type="compositionally biased region" description="Basic and acidic residues" evidence="2">
    <location>
        <begin position="60"/>
        <end position="82"/>
    </location>
</feature>
<evidence type="ECO:0000256" key="2">
    <source>
        <dbReference type="SAM" id="MobiDB-lite"/>
    </source>
</evidence>
<dbReference type="SUPFAM" id="SSF57667">
    <property type="entry name" value="beta-beta-alpha zinc fingers"/>
    <property type="match status" value="1"/>
</dbReference>
<keyword evidence="1" id="KW-0863">Zinc-finger</keyword>
<evidence type="ECO:0000256" key="1">
    <source>
        <dbReference type="PROSITE-ProRule" id="PRU00042"/>
    </source>
</evidence>
<dbReference type="Gene3D" id="3.30.160.60">
    <property type="entry name" value="Classic Zinc Finger"/>
    <property type="match status" value="2"/>
</dbReference>
<feature type="region of interest" description="Disordered" evidence="2">
    <location>
        <begin position="1"/>
        <end position="27"/>
    </location>
</feature>
<feature type="domain" description="C2H2-type" evidence="3">
    <location>
        <begin position="33"/>
        <end position="61"/>
    </location>
</feature>
<dbReference type="STRING" id="195883.A0A482X4P2"/>
<evidence type="ECO:0000259" key="3">
    <source>
        <dbReference type="PROSITE" id="PS50157"/>
    </source>
</evidence>
<feature type="domain" description="C2H2-type" evidence="3">
    <location>
        <begin position="87"/>
        <end position="115"/>
    </location>
</feature>
<evidence type="ECO:0000313" key="5">
    <source>
        <dbReference type="Proteomes" id="UP000291343"/>
    </source>
</evidence>
<sequence length="417" mass="47700">MNGNEESDDLTSVSEPPNDVPSSSDQPMDEEILVCPVCTKTFELPTTYHTHLRLSHRISKRGEKLPPLKKGENKSDVKVKKEKPTNYPCPQCKWVFTTEPNLKRHMKNLHPSDNEERLKCGYCEFETTVLYYLKRHIQRHTEEENKTKYKCQYCELKFDDLVRLKNHETNKHKNGNKKKINYCKKCPKCSFVSTKKTRDEIVAHFKNAHNIDCAWQSFTFDSVAAFEKWKSDLEKSISVQYKCRINFSFYACSQSGTNGFCPSAICVRKSDNGSVHVTYLPSHVGHELNYTYVKSIEGQKIGKKHSSNSTSGSDDEDSEDDGDTLASQDEDALASNALIAEQQNLTEDRAVFDHEPNESVANQRRNLLLVVSFREKLQKFVDYCQTGAKSREQIAYLETVMEQAIGNAEAMQPLSHP</sequence>
<keyword evidence="1" id="KW-0479">Metal-binding</keyword>
<dbReference type="PROSITE" id="PS00028">
    <property type="entry name" value="ZINC_FINGER_C2H2_1"/>
    <property type="match status" value="3"/>
</dbReference>
<dbReference type="PROSITE" id="PS50157">
    <property type="entry name" value="ZINC_FINGER_C2H2_2"/>
    <property type="match status" value="3"/>
</dbReference>
<dbReference type="EMBL" id="QKKF02018021">
    <property type="protein sequence ID" value="RZF40652.1"/>
    <property type="molecule type" value="Genomic_DNA"/>
</dbReference>
<dbReference type="AlphaFoldDB" id="A0A482X4P2"/>
<protein>
    <recommendedName>
        <fullName evidence="3">C2H2-type domain-containing protein</fullName>
    </recommendedName>
</protein>
<feature type="region of interest" description="Disordered" evidence="2">
    <location>
        <begin position="55"/>
        <end position="82"/>
    </location>
</feature>
<dbReference type="InterPro" id="IPR052797">
    <property type="entry name" value="RegFact_GeneExpr_CellDeath"/>
</dbReference>
<keyword evidence="5" id="KW-1185">Reference proteome</keyword>